<evidence type="ECO:0000313" key="1">
    <source>
        <dbReference type="EMBL" id="RBM69216.1"/>
    </source>
</evidence>
<sequence length="204" mass="23693">MISYCTEKTTEFSLIPAFSSLLNELGENVPIHYWKTREGNNTSYALHSLDPVYLVAFFARRPKVHVGVEGQFQGKINPYIFEFNDMAKQFGIPVFCGMPIARNLFELCKAENIWFYIPSNAPKYNEVVFNLTSCSDVEVNDPYNVVEQVRYENAAQIIRQHCRPMAWDQAIDIMAELNRRPGDGPWFTRGWQHKPVYFIIKQEP</sequence>
<protein>
    <submittedName>
        <fullName evidence="1">Uncharacterized protein</fullName>
    </submittedName>
</protein>
<comment type="caution">
    <text evidence="1">The sequence shown here is derived from an EMBL/GenBank/DDBJ whole genome shotgun (WGS) entry which is preliminary data.</text>
</comment>
<name>A0ABD7FWT9_9VIBR</name>
<evidence type="ECO:0000313" key="2">
    <source>
        <dbReference type="Proteomes" id="UP000252199"/>
    </source>
</evidence>
<gene>
    <name evidence="1" type="ORF">DLR72_06570</name>
</gene>
<dbReference type="RefSeq" id="WP_113610350.1">
    <property type="nucleotide sequence ID" value="NZ_CAWQMY010000106.1"/>
</dbReference>
<dbReference type="EMBL" id="QKKU01000042">
    <property type="protein sequence ID" value="RBM69216.1"/>
    <property type="molecule type" value="Genomic_DNA"/>
</dbReference>
<organism evidence="1 2">
    <name type="scientific">Vibrio paracholerae</name>
    <dbReference type="NCBI Taxonomy" id="650003"/>
    <lineage>
        <taxon>Bacteria</taxon>
        <taxon>Pseudomonadati</taxon>
        <taxon>Pseudomonadota</taxon>
        <taxon>Gammaproteobacteria</taxon>
        <taxon>Vibrionales</taxon>
        <taxon>Vibrionaceae</taxon>
        <taxon>Vibrio</taxon>
    </lineage>
</organism>
<dbReference type="AlphaFoldDB" id="A0ABD7FWT9"/>
<reference evidence="1 2" key="1">
    <citation type="submission" date="2018-06" db="EMBL/GenBank/DDBJ databases">
        <title>Draft genome sequences of nine Vibrio sp. clinical isolates from across the United States representing the closest known relative of Vibrio cholerae.</title>
        <authorList>
            <person name="Islam M.T."/>
            <person name="Liang K."/>
            <person name="Im M.S."/>
            <person name="Winkjer J."/>
            <person name="Busby S."/>
            <person name="Batra D."/>
            <person name="Rowe L."/>
            <person name="Tarr C.L."/>
            <person name="Boucher Y."/>
        </authorList>
    </citation>
    <scope>NUCLEOTIDE SEQUENCE [LARGE SCALE GENOMIC DNA]</scope>
    <source>
        <strain evidence="1 2">2017V-1110</strain>
    </source>
</reference>
<dbReference type="Proteomes" id="UP000252199">
    <property type="component" value="Unassembled WGS sequence"/>
</dbReference>
<proteinExistence type="predicted"/>
<accession>A0ABD7FWT9</accession>